<keyword evidence="3" id="KW-1185">Reference proteome</keyword>
<evidence type="ECO:0000256" key="1">
    <source>
        <dbReference type="SAM" id="Coils"/>
    </source>
</evidence>
<accession>A0A656D9M9</accession>
<organism evidence="2 3">
    <name type="scientific">Kryptobacter tengchongensis</name>
    <dbReference type="NCBI Taxonomy" id="1643429"/>
    <lineage>
        <taxon>Bacteria</taxon>
        <taxon>Pseudomonadati</taxon>
        <taxon>Candidatus Kryptoniota</taxon>
        <taxon>Candidatus Kryptobacter</taxon>
    </lineage>
</organism>
<sequence>MREQRRKGIKITPELIEEIRRLIDERFKVMYVERSDFEDLKDLVKQIGQNMFLLAEAQRKTEERLDAFEKATEENFKKVWESINQLVEAQRRTEERLNAFEKATEENFKRVWESINQLTIRVDRLAEAQRRTEERLNQLTIRVDQLAEAQRKTEERLNQLISEHQRTREILAGISDTVGYGLEDKVMVYMREFARDEYGVEAEIVERRNVVYPDGRYDEVNIYVEGRKDGQKVYLIGECKSRPSKGEIDKLSKKRDRLRNYFNADVYAFIVAYYFSPEVENYLREEHPDIKMVKSYEFEMRYGRKV</sequence>
<dbReference type="OrthoDB" id="5512386at2"/>
<protein>
    <recommendedName>
        <fullName evidence="4">DUF3782 domain-containing protein</fullName>
    </recommendedName>
</protein>
<dbReference type="AlphaFoldDB" id="A0A656D9M9"/>
<reference evidence="2 3" key="1">
    <citation type="submission" date="2015-11" db="EMBL/GenBank/DDBJ databases">
        <authorList>
            <person name="Varghese N."/>
        </authorList>
    </citation>
    <scope>NUCLEOTIDE SEQUENCE [LARGE SCALE GENOMIC DNA]</scope>
    <source>
        <strain evidence="2 3">JGI-24</strain>
    </source>
</reference>
<dbReference type="EMBL" id="CZVU01000083">
    <property type="protein sequence ID" value="CUT04149.1"/>
    <property type="molecule type" value="Genomic_DNA"/>
</dbReference>
<dbReference type="PANTHER" id="PTHR38753:SF1">
    <property type="entry name" value="SLR1441 PROTEIN"/>
    <property type="match status" value="1"/>
</dbReference>
<evidence type="ECO:0008006" key="4">
    <source>
        <dbReference type="Google" id="ProtNLM"/>
    </source>
</evidence>
<evidence type="ECO:0000313" key="2">
    <source>
        <dbReference type="EMBL" id="CUT04149.1"/>
    </source>
</evidence>
<name>A0A656D9M9_KRYT1</name>
<dbReference type="RefSeq" id="WP_072150756.1">
    <property type="nucleotide sequence ID" value="NZ_CZVU01000083.1"/>
</dbReference>
<dbReference type="PANTHER" id="PTHR38753">
    <property type="entry name" value="SLR1441 PROTEIN"/>
    <property type="match status" value="1"/>
</dbReference>
<keyword evidence="1" id="KW-0175">Coiled coil</keyword>
<feature type="coiled-coil region" evidence="1">
    <location>
        <begin position="54"/>
        <end position="163"/>
    </location>
</feature>
<proteinExistence type="predicted"/>
<gene>
    <name evidence="2" type="ORF">JGI24_01435</name>
</gene>
<dbReference type="Proteomes" id="UP000243065">
    <property type="component" value="Unassembled WGS sequence"/>
</dbReference>
<evidence type="ECO:0000313" key="3">
    <source>
        <dbReference type="Proteomes" id="UP000243065"/>
    </source>
</evidence>